<evidence type="ECO:0000256" key="1">
    <source>
        <dbReference type="SAM" id="Phobius"/>
    </source>
</evidence>
<proteinExistence type="predicted"/>
<keyword evidence="1" id="KW-0472">Membrane</keyword>
<keyword evidence="1" id="KW-0812">Transmembrane</keyword>
<accession>A0AB34ADA3</accession>
<sequence>MLRPLTKLIFKAMNTASLTFIIAKVINKIIFLNIVNLNFKSDSIKKLKLTTDSIKEGFEKKC</sequence>
<evidence type="ECO:0000313" key="2">
    <source>
        <dbReference type="EMBL" id="GEO77405.1"/>
    </source>
</evidence>
<dbReference type="AlphaFoldDB" id="A0AB34ADA3"/>
<name>A0AB34ADA3_9LACO</name>
<comment type="caution">
    <text evidence="2">The sequence shown here is derived from an EMBL/GenBank/DDBJ whole genome shotgun (WGS) entry which is preliminary data.</text>
</comment>
<dbReference type="Proteomes" id="UP000321618">
    <property type="component" value="Unassembled WGS sequence"/>
</dbReference>
<reference evidence="2 3" key="1">
    <citation type="submission" date="2019-07" db="EMBL/GenBank/DDBJ databases">
        <title>Whole genome shotgun sequence of Lactobacillus crustorum NBRC 107159.</title>
        <authorList>
            <person name="Hosoyama A."/>
            <person name="Uohara A."/>
            <person name="Ohji S."/>
            <person name="Ichikawa N."/>
        </authorList>
    </citation>
    <scope>NUCLEOTIDE SEQUENCE [LARGE SCALE GENOMIC DNA]</scope>
    <source>
        <strain evidence="2 3">NBRC 107159</strain>
    </source>
</reference>
<feature type="transmembrane region" description="Helical" evidence="1">
    <location>
        <begin position="20"/>
        <end position="39"/>
    </location>
</feature>
<evidence type="ECO:0000313" key="3">
    <source>
        <dbReference type="Proteomes" id="UP000321618"/>
    </source>
</evidence>
<keyword evidence="1" id="KW-1133">Transmembrane helix</keyword>
<gene>
    <name evidence="2" type="ORF">LCR01_18480</name>
</gene>
<protein>
    <submittedName>
        <fullName evidence="2">Uncharacterized protein</fullName>
    </submittedName>
</protein>
<organism evidence="2 3">
    <name type="scientific">Companilactobacillus crustorum</name>
    <dbReference type="NCBI Taxonomy" id="392416"/>
    <lineage>
        <taxon>Bacteria</taxon>
        <taxon>Bacillati</taxon>
        <taxon>Bacillota</taxon>
        <taxon>Bacilli</taxon>
        <taxon>Lactobacillales</taxon>
        <taxon>Lactobacillaceae</taxon>
        <taxon>Companilactobacillus</taxon>
    </lineage>
</organism>
<dbReference type="EMBL" id="BJZM01000053">
    <property type="protein sequence ID" value="GEO77405.1"/>
    <property type="molecule type" value="Genomic_DNA"/>
</dbReference>